<comment type="pathway">
    <text evidence="6">Amino-acid degradation; L-kynurenine degradation; kynurenate from L-kynurenine: step 1/2.</text>
</comment>
<evidence type="ECO:0000259" key="7">
    <source>
        <dbReference type="Pfam" id="PF00155"/>
    </source>
</evidence>
<dbReference type="FunFam" id="3.40.640.10:FF:000024">
    <property type="entry name" value="Kynurenine--oxoglutarate transaminase 3"/>
    <property type="match status" value="1"/>
</dbReference>
<dbReference type="Pfam" id="PF00155">
    <property type="entry name" value="Aminotran_1_2"/>
    <property type="match status" value="1"/>
</dbReference>
<name>A0A3P7MW12_9BILA</name>
<dbReference type="GO" id="GO:0016212">
    <property type="term" value="F:kynurenine-oxoglutarate transaminase activity"/>
    <property type="evidence" value="ECO:0007669"/>
    <property type="project" value="TreeGrafter"/>
</dbReference>
<evidence type="ECO:0000256" key="5">
    <source>
        <dbReference type="ARBA" id="ARBA00022898"/>
    </source>
</evidence>
<dbReference type="AlphaFoldDB" id="A0A3P7MW12"/>
<protein>
    <recommendedName>
        <fullName evidence="7">Aminotransferase class I/classII large domain-containing protein</fullName>
    </recommendedName>
</protein>
<keyword evidence="5" id="KW-0663">Pyridoxal phosphate</keyword>
<dbReference type="CDD" id="cd00609">
    <property type="entry name" value="AAT_like"/>
    <property type="match status" value="1"/>
</dbReference>
<gene>
    <name evidence="8" type="ORF">GPUH_LOCUS16031</name>
</gene>
<comment type="cofactor">
    <cofactor evidence="1">
        <name>pyridoxal 5'-phosphate</name>
        <dbReference type="ChEBI" id="CHEBI:597326"/>
    </cofactor>
</comment>
<keyword evidence="4" id="KW-0808">Transferase</keyword>
<dbReference type="InterPro" id="IPR051326">
    <property type="entry name" value="Kynurenine-oxoglutarate_AT"/>
</dbReference>
<dbReference type="GO" id="GO:0030170">
    <property type="term" value="F:pyridoxal phosphate binding"/>
    <property type="evidence" value="ECO:0007669"/>
    <property type="project" value="InterPro"/>
</dbReference>
<dbReference type="EMBL" id="UYRT01083211">
    <property type="protein sequence ID" value="VDN27117.1"/>
    <property type="molecule type" value="Genomic_DNA"/>
</dbReference>
<evidence type="ECO:0000313" key="9">
    <source>
        <dbReference type="Proteomes" id="UP000271098"/>
    </source>
</evidence>
<comment type="similarity">
    <text evidence="2">Belongs to the class-I pyridoxal-phosphate-dependent aminotransferase family.</text>
</comment>
<keyword evidence="9" id="KW-1185">Reference proteome</keyword>
<evidence type="ECO:0000256" key="2">
    <source>
        <dbReference type="ARBA" id="ARBA00007441"/>
    </source>
</evidence>
<proteinExistence type="inferred from homology"/>
<accession>A0A3P7MW12</accession>
<keyword evidence="3" id="KW-0032">Aminotransferase</keyword>
<dbReference type="GO" id="GO:0005739">
    <property type="term" value="C:mitochondrion"/>
    <property type="evidence" value="ECO:0007669"/>
    <property type="project" value="TreeGrafter"/>
</dbReference>
<dbReference type="InterPro" id="IPR015421">
    <property type="entry name" value="PyrdxlP-dep_Trfase_major"/>
</dbReference>
<dbReference type="PANTHER" id="PTHR43807">
    <property type="entry name" value="FI04487P"/>
    <property type="match status" value="1"/>
</dbReference>
<sequence>MPAFVAKILEEIAKHPEKTEWHQYTRGFGLPRLTSVLSRLYSNLLGVEVNAQQNVLVTVGAYLSLYYAFLGWLNHGDKVIVLDPAFDCYVPQIRMAGGVPISVALSLPPNPTSSADYTLNLKAIEEKIDKQTKMIVLNNPHNPTGKLFTREELEGLADIVRRHNLLVVADEVYEWHVYDGKKMIRFATLPDMYERTITIGSAGKAFSATGWKLGWSVAPADLLEPLRRIHQNCVFTCSTPTQVSFFFLNFCNESYEKTWI</sequence>
<dbReference type="OrthoDB" id="2414662at2759"/>
<evidence type="ECO:0000256" key="4">
    <source>
        <dbReference type="ARBA" id="ARBA00022679"/>
    </source>
</evidence>
<evidence type="ECO:0000256" key="1">
    <source>
        <dbReference type="ARBA" id="ARBA00001933"/>
    </source>
</evidence>
<evidence type="ECO:0000256" key="6">
    <source>
        <dbReference type="ARBA" id="ARBA00024016"/>
    </source>
</evidence>
<dbReference type="InterPro" id="IPR004839">
    <property type="entry name" value="Aminotransferase_I/II_large"/>
</dbReference>
<feature type="domain" description="Aminotransferase class I/classII large" evidence="7">
    <location>
        <begin position="7"/>
        <end position="242"/>
    </location>
</feature>
<dbReference type="Proteomes" id="UP000271098">
    <property type="component" value="Unassembled WGS sequence"/>
</dbReference>
<evidence type="ECO:0000256" key="3">
    <source>
        <dbReference type="ARBA" id="ARBA00022576"/>
    </source>
</evidence>
<organism evidence="8 9">
    <name type="scientific">Gongylonema pulchrum</name>
    <dbReference type="NCBI Taxonomy" id="637853"/>
    <lineage>
        <taxon>Eukaryota</taxon>
        <taxon>Metazoa</taxon>
        <taxon>Ecdysozoa</taxon>
        <taxon>Nematoda</taxon>
        <taxon>Chromadorea</taxon>
        <taxon>Rhabditida</taxon>
        <taxon>Spirurina</taxon>
        <taxon>Spiruromorpha</taxon>
        <taxon>Spiruroidea</taxon>
        <taxon>Gongylonematidae</taxon>
        <taxon>Gongylonema</taxon>
    </lineage>
</organism>
<dbReference type="SUPFAM" id="SSF53383">
    <property type="entry name" value="PLP-dependent transferases"/>
    <property type="match status" value="1"/>
</dbReference>
<evidence type="ECO:0000313" key="8">
    <source>
        <dbReference type="EMBL" id="VDN27117.1"/>
    </source>
</evidence>
<reference evidence="8 9" key="1">
    <citation type="submission" date="2018-11" db="EMBL/GenBank/DDBJ databases">
        <authorList>
            <consortium name="Pathogen Informatics"/>
        </authorList>
    </citation>
    <scope>NUCLEOTIDE SEQUENCE [LARGE SCALE GENOMIC DNA]</scope>
</reference>
<dbReference type="InterPro" id="IPR015424">
    <property type="entry name" value="PyrdxlP-dep_Trfase"/>
</dbReference>
<dbReference type="Gene3D" id="3.40.640.10">
    <property type="entry name" value="Type I PLP-dependent aspartate aminotransferase-like (Major domain)"/>
    <property type="match status" value="1"/>
</dbReference>
<dbReference type="PANTHER" id="PTHR43807:SF20">
    <property type="entry name" value="FI04487P"/>
    <property type="match status" value="1"/>
</dbReference>